<comment type="caution">
    <text evidence="1">The sequence shown here is derived from an EMBL/GenBank/DDBJ whole genome shotgun (WGS) entry which is preliminary data.</text>
</comment>
<proteinExistence type="predicted"/>
<dbReference type="PIRSF" id="PIRSF015736">
    <property type="entry name" value="MI"/>
    <property type="match status" value="1"/>
</dbReference>
<dbReference type="PANTHER" id="PTHR40267:SF1">
    <property type="entry name" value="BLR3294 PROTEIN"/>
    <property type="match status" value="1"/>
</dbReference>
<dbReference type="InterPro" id="IPR026286">
    <property type="entry name" value="MaiA/AMDase"/>
</dbReference>
<reference evidence="1 2" key="1">
    <citation type="submission" date="2019-06" db="EMBL/GenBank/DDBJ databases">
        <title>Enrichment of Autotrophic Halophilic Microorganisms from Red Sea Brine Pool Using Microbial Electrosynthesis System.</title>
        <authorList>
            <person name="Alqahtani M.F."/>
            <person name="Bajracharya S."/>
            <person name="Katuri K.P."/>
            <person name="Ali M."/>
            <person name="Saikaly P.E."/>
        </authorList>
    </citation>
    <scope>NUCLEOTIDE SEQUENCE [LARGE SCALE GENOMIC DNA]</scope>
    <source>
        <strain evidence="1">MES6</strain>
    </source>
</reference>
<dbReference type="Gene3D" id="3.40.50.12500">
    <property type="match status" value="1"/>
</dbReference>
<evidence type="ECO:0000313" key="2">
    <source>
        <dbReference type="Proteomes" id="UP000483078"/>
    </source>
</evidence>
<dbReference type="Proteomes" id="UP000483078">
    <property type="component" value="Unassembled WGS sequence"/>
</dbReference>
<accession>A0A7C9H9K5</accession>
<dbReference type="EMBL" id="VENJ01000003">
    <property type="protein sequence ID" value="MTJ03509.1"/>
    <property type="molecule type" value="Genomic_DNA"/>
</dbReference>
<gene>
    <name evidence="1" type="ORF">FH759_02270</name>
</gene>
<dbReference type="AlphaFoldDB" id="A0A7C9H9K5"/>
<dbReference type="Pfam" id="PF17645">
    <property type="entry name" value="Amdase"/>
    <property type="match status" value="1"/>
</dbReference>
<organism evidence="1 2">
    <name type="scientific">Sediminimonas qiaohouensis</name>
    <dbReference type="NCBI Taxonomy" id="552061"/>
    <lineage>
        <taxon>Bacteria</taxon>
        <taxon>Pseudomonadati</taxon>
        <taxon>Pseudomonadota</taxon>
        <taxon>Alphaproteobacteria</taxon>
        <taxon>Rhodobacterales</taxon>
        <taxon>Roseobacteraceae</taxon>
        <taxon>Sediminimonas</taxon>
    </lineage>
</organism>
<dbReference type="PANTHER" id="PTHR40267">
    <property type="entry name" value="BLR3294 PROTEIN"/>
    <property type="match status" value="1"/>
</dbReference>
<sequence>MAQAFETDGGFGTLARLGLIVLSTDESLENEARLVLGDRAVSMMHTRIPAEEDVTPEALRMMENRLPEAARLLPQGQDAIGYGCTSASTVIGPERVAELVRGHHPGAHVSNPISAVIAALRALEVGRIAYVSPYVPSVTAPMRAYLEAQGITTVIEDSFAEGDDRTVAHISEKSSKNMMLDAIAKAKVEAVFVSCTNLRTFGIIDEVERETGLPVVSSNQALLWHMLRLAGVDARGWGPGRLFSL</sequence>
<protein>
    <submittedName>
        <fullName evidence="1">Asp/Glu racemase</fullName>
    </submittedName>
</protein>
<dbReference type="InterPro" id="IPR053714">
    <property type="entry name" value="Iso_Racemase_Enz_sf"/>
</dbReference>
<dbReference type="RefSeq" id="WP_273248021.1">
    <property type="nucleotide sequence ID" value="NZ_VENJ01000003.1"/>
</dbReference>
<evidence type="ECO:0000313" key="1">
    <source>
        <dbReference type="EMBL" id="MTJ03509.1"/>
    </source>
</evidence>
<name>A0A7C9H9K5_9RHOB</name>